<protein>
    <submittedName>
        <fullName evidence="2">Acyl carrier protein</fullName>
    </submittedName>
</protein>
<evidence type="ECO:0000259" key="1">
    <source>
        <dbReference type="PROSITE" id="PS50075"/>
    </source>
</evidence>
<proteinExistence type="predicted"/>
<evidence type="ECO:0000313" key="2">
    <source>
        <dbReference type="EMBL" id="WXB09527.1"/>
    </source>
</evidence>
<dbReference type="InterPro" id="IPR009081">
    <property type="entry name" value="PP-bd_ACP"/>
</dbReference>
<feature type="domain" description="Carrier" evidence="1">
    <location>
        <begin position="1"/>
        <end position="39"/>
    </location>
</feature>
<gene>
    <name evidence="2" type="ORF">LVJ94_20130</name>
</gene>
<dbReference type="EMBL" id="CP089983">
    <property type="protein sequence ID" value="WXB09527.1"/>
    <property type="molecule type" value="Genomic_DNA"/>
</dbReference>
<dbReference type="InterPro" id="IPR036736">
    <property type="entry name" value="ACP-like_sf"/>
</dbReference>
<dbReference type="Proteomes" id="UP001374803">
    <property type="component" value="Chromosome"/>
</dbReference>
<dbReference type="SUPFAM" id="SSF47336">
    <property type="entry name" value="ACP-like"/>
    <property type="match status" value="1"/>
</dbReference>
<dbReference type="Gene3D" id="1.10.1200.10">
    <property type="entry name" value="ACP-like"/>
    <property type="match status" value="1"/>
</dbReference>
<sequence length="75" mass="8197">MAVRLRQALQEASGDRLPASLLFNYSTIEALAEHLTVRWASARPAMVTLPGSEIIARLKDMSEDEARAFLAAVKA</sequence>
<dbReference type="PROSITE" id="PS50075">
    <property type="entry name" value="CARRIER"/>
    <property type="match status" value="1"/>
</dbReference>
<accession>A0ABZ2LFI3</accession>
<dbReference type="Pfam" id="PF00550">
    <property type="entry name" value="PP-binding"/>
    <property type="match status" value="1"/>
</dbReference>
<evidence type="ECO:0000313" key="3">
    <source>
        <dbReference type="Proteomes" id="UP001374803"/>
    </source>
</evidence>
<keyword evidence="3" id="KW-1185">Reference proteome</keyword>
<name>A0ABZ2LFI3_9BACT</name>
<reference evidence="2" key="1">
    <citation type="submission" date="2021-12" db="EMBL/GenBank/DDBJ databases">
        <title>Discovery of the Pendulisporaceae a myxobacterial family with distinct sporulation behavior and unique specialized metabolism.</title>
        <authorList>
            <person name="Garcia R."/>
            <person name="Popoff A."/>
            <person name="Bader C.D."/>
            <person name="Loehr J."/>
            <person name="Walesch S."/>
            <person name="Walt C."/>
            <person name="Boldt J."/>
            <person name="Bunk B."/>
            <person name="Haeckl F.J.F.P.J."/>
            <person name="Gunesch A.P."/>
            <person name="Birkelbach J."/>
            <person name="Nuebel U."/>
            <person name="Pietschmann T."/>
            <person name="Bach T."/>
            <person name="Mueller R."/>
        </authorList>
    </citation>
    <scope>NUCLEOTIDE SEQUENCE</scope>
    <source>
        <strain evidence="2">MSr11367</strain>
    </source>
</reference>
<organism evidence="2 3">
    <name type="scientific">Pendulispora rubella</name>
    <dbReference type="NCBI Taxonomy" id="2741070"/>
    <lineage>
        <taxon>Bacteria</taxon>
        <taxon>Pseudomonadati</taxon>
        <taxon>Myxococcota</taxon>
        <taxon>Myxococcia</taxon>
        <taxon>Myxococcales</taxon>
        <taxon>Sorangiineae</taxon>
        <taxon>Pendulisporaceae</taxon>
        <taxon>Pendulispora</taxon>
    </lineage>
</organism>